<accession>U4KYH5</accession>
<dbReference type="AlphaFoldDB" id="U4KYH5"/>
<reference evidence="1 2" key="1">
    <citation type="journal article" date="2013" name="PLoS Genet.">
        <title>The genome and development-dependent transcriptomes of Pyronema confluens: a window into fungal evolution.</title>
        <authorList>
            <person name="Traeger S."/>
            <person name="Altegoer F."/>
            <person name="Freitag M."/>
            <person name="Gabaldon T."/>
            <person name="Kempken F."/>
            <person name="Kumar A."/>
            <person name="Marcet-Houben M."/>
            <person name="Poggeler S."/>
            <person name="Stajich J.E."/>
            <person name="Nowrousian M."/>
        </authorList>
    </citation>
    <scope>NUCLEOTIDE SEQUENCE [LARGE SCALE GENOMIC DNA]</scope>
    <source>
        <strain evidence="2">CBS 100304</strain>
        <tissue evidence="1">Vegetative mycelium</tissue>
    </source>
</reference>
<name>U4KYH5_PYROM</name>
<sequence length="167" mass="19096">MRHAMQEAFDKKRRECVTILKSTCSDSIRPYVSRVGGPIEIWATWNANLVDGEPFEDYFAKLIDIRNQLHGTPDAITDAQFKAQIMRSMPPWMSVTVQFVYQKPEITPGEVMYHICNMAASLRAVEKPAAEAEALATESRKSTNGRKWCNNCKDKSLNFSDIADWYR</sequence>
<keyword evidence="2" id="KW-1185">Reference proteome</keyword>
<dbReference type="Proteomes" id="UP000018144">
    <property type="component" value="Unassembled WGS sequence"/>
</dbReference>
<evidence type="ECO:0000313" key="1">
    <source>
        <dbReference type="EMBL" id="CCX04664.1"/>
    </source>
</evidence>
<organism evidence="1 2">
    <name type="scientific">Pyronema omphalodes (strain CBS 100304)</name>
    <name type="common">Pyronema confluens</name>
    <dbReference type="NCBI Taxonomy" id="1076935"/>
    <lineage>
        <taxon>Eukaryota</taxon>
        <taxon>Fungi</taxon>
        <taxon>Dikarya</taxon>
        <taxon>Ascomycota</taxon>
        <taxon>Pezizomycotina</taxon>
        <taxon>Pezizomycetes</taxon>
        <taxon>Pezizales</taxon>
        <taxon>Pyronemataceae</taxon>
        <taxon>Pyronema</taxon>
    </lineage>
</organism>
<proteinExistence type="predicted"/>
<gene>
    <name evidence="1" type="ORF">PCON_03266</name>
</gene>
<evidence type="ECO:0000313" key="2">
    <source>
        <dbReference type="Proteomes" id="UP000018144"/>
    </source>
</evidence>
<dbReference type="EMBL" id="HF935213">
    <property type="protein sequence ID" value="CCX04664.1"/>
    <property type="molecule type" value="Genomic_DNA"/>
</dbReference>
<protein>
    <submittedName>
        <fullName evidence="1">Uncharacterized protein</fullName>
    </submittedName>
</protein>